<dbReference type="Gene3D" id="1.10.287.130">
    <property type="match status" value="1"/>
</dbReference>
<keyword evidence="5" id="KW-0808">Transferase</keyword>
<evidence type="ECO:0000256" key="3">
    <source>
        <dbReference type="ARBA" id="ARBA00012438"/>
    </source>
</evidence>
<evidence type="ECO:0000256" key="8">
    <source>
        <dbReference type="ARBA" id="ARBA00022989"/>
    </source>
</evidence>
<dbReference type="RefSeq" id="WP_013020086.1">
    <property type="nucleotide sequence ID" value="NC_013947.1"/>
</dbReference>
<dbReference type="EC" id="2.7.13.3" evidence="3"/>
<dbReference type="PROSITE" id="PS50109">
    <property type="entry name" value="HIS_KIN"/>
    <property type="match status" value="1"/>
</dbReference>
<dbReference type="eggNOG" id="COG3850">
    <property type="taxonomic scope" value="Bacteria"/>
</dbReference>
<keyword evidence="9" id="KW-0902">Two-component regulatory system</keyword>
<dbReference type="EMBL" id="CP001778">
    <property type="protein sequence ID" value="ADD44515.1"/>
    <property type="molecule type" value="Genomic_DNA"/>
</dbReference>
<protein>
    <recommendedName>
        <fullName evidence="3">histidine kinase</fullName>
        <ecNumber evidence="3">2.7.13.3</ecNumber>
    </recommendedName>
</protein>
<dbReference type="SUPFAM" id="SSF55874">
    <property type="entry name" value="ATPase domain of HSP90 chaperone/DNA topoisomerase II/histidine kinase"/>
    <property type="match status" value="1"/>
</dbReference>
<dbReference type="Pfam" id="PF02518">
    <property type="entry name" value="HATPase_c"/>
    <property type="match status" value="1"/>
</dbReference>
<dbReference type="PANTHER" id="PTHR45436:SF5">
    <property type="entry name" value="SENSOR HISTIDINE KINASE TRCS"/>
    <property type="match status" value="1"/>
</dbReference>
<evidence type="ECO:0000256" key="7">
    <source>
        <dbReference type="ARBA" id="ARBA00022777"/>
    </source>
</evidence>
<evidence type="ECO:0000256" key="1">
    <source>
        <dbReference type="ARBA" id="ARBA00000085"/>
    </source>
</evidence>
<keyword evidence="8 10" id="KW-1133">Transmembrane helix</keyword>
<comment type="subcellular location">
    <subcellularLocation>
        <location evidence="2">Cell membrane</location>
    </subcellularLocation>
</comment>
<proteinExistence type="predicted"/>
<evidence type="ECO:0000256" key="2">
    <source>
        <dbReference type="ARBA" id="ARBA00004236"/>
    </source>
</evidence>
<dbReference type="OrthoDB" id="3206505at2"/>
<reference evidence="13 14" key="1">
    <citation type="journal article" date="2009" name="Stand. Genomic Sci.">
        <title>Complete genome sequence of Stackebrandtia nassauensis type strain (LLR-40K-21).</title>
        <authorList>
            <person name="Munk C."/>
            <person name="Lapidus A."/>
            <person name="Copeland A."/>
            <person name="Jando M."/>
            <person name="Mayilraj S."/>
            <person name="Glavina Del Rio T."/>
            <person name="Nolan M."/>
            <person name="Chen F."/>
            <person name="Lucas S."/>
            <person name="Tice H."/>
            <person name="Cheng J.F."/>
            <person name="Han C."/>
            <person name="Detter J.C."/>
            <person name="Bruce D."/>
            <person name="Goodwin L."/>
            <person name="Chain P."/>
            <person name="Pitluck S."/>
            <person name="Goker M."/>
            <person name="Ovchinikova G."/>
            <person name="Pati A."/>
            <person name="Ivanova N."/>
            <person name="Mavromatis K."/>
            <person name="Chen A."/>
            <person name="Palaniappan K."/>
            <person name="Land M."/>
            <person name="Hauser L."/>
            <person name="Chang Y.J."/>
            <person name="Jeffries C.D."/>
            <person name="Bristow J."/>
            <person name="Eisen J.A."/>
            <person name="Markowitz V."/>
            <person name="Hugenholtz P."/>
            <person name="Kyrpides N.C."/>
            <person name="Klenk H.P."/>
        </authorList>
    </citation>
    <scope>NUCLEOTIDE SEQUENCE [LARGE SCALE GENOMIC DNA]</scope>
    <source>
        <strain evidence="14">DSM 44728 / CIP 108903 / NRRL B-16338 / NBRC 102104 / LLR-40K-21</strain>
    </source>
</reference>
<gene>
    <name evidence="13" type="ordered locus">Snas_4874</name>
</gene>
<keyword evidence="14" id="KW-1185">Reference proteome</keyword>
<dbReference type="SMART" id="SM00387">
    <property type="entry name" value="HATPase_c"/>
    <property type="match status" value="1"/>
</dbReference>
<dbReference type="PANTHER" id="PTHR45436">
    <property type="entry name" value="SENSOR HISTIDINE KINASE YKOH"/>
    <property type="match status" value="1"/>
</dbReference>
<dbReference type="KEGG" id="sna:Snas_4874"/>
<evidence type="ECO:0000256" key="6">
    <source>
        <dbReference type="ARBA" id="ARBA00022692"/>
    </source>
</evidence>
<dbReference type="InterPro" id="IPR036890">
    <property type="entry name" value="HATPase_C_sf"/>
</dbReference>
<evidence type="ECO:0000259" key="11">
    <source>
        <dbReference type="PROSITE" id="PS50109"/>
    </source>
</evidence>
<organism evidence="13 14">
    <name type="scientific">Stackebrandtia nassauensis (strain DSM 44728 / CIP 108903 / NRRL B-16338 / NBRC 102104 / LLR-40K-21)</name>
    <dbReference type="NCBI Taxonomy" id="446470"/>
    <lineage>
        <taxon>Bacteria</taxon>
        <taxon>Bacillati</taxon>
        <taxon>Actinomycetota</taxon>
        <taxon>Actinomycetes</taxon>
        <taxon>Glycomycetales</taxon>
        <taxon>Glycomycetaceae</taxon>
        <taxon>Stackebrandtia</taxon>
    </lineage>
</organism>
<evidence type="ECO:0000256" key="10">
    <source>
        <dbReference type="SAM" id="Phobius"/>
    </source>
</evidence>
<keyword evidence="6 10" id="KW-0812">Transmembrane</keyword>
<keyword evidence="7 13" id="KW-0418">Kinase</keyword>
<feature type="transmembrane region" description="Helical" evidence="10">
    <location>
        <begin position="135"/>
        <end position="153"/>
    </location>
</feature>
<dbReference type="SMART" id="SM00388">
    <property type="entry name" value="HisKA"/>
    <property type="match status" value="1"/>
</dbReference>
<dbReference type="InterPro" id="IPR003661">
    <property type="entry name" value="HisK_dim/P_dom"/>
</dbReference>
<dbReference type="InterPro" id="IPR036097">
    <property type="entry name" value="HisK_dim/P_sf"/>
</dbReference>
<evidence type="ECO:0000256" key="5">
    <source>
        <dbReference type="ARBA" id="ARBA00022679"/>
    </source>
</evidence>
<dbReference type="InterPro" id="IPR050428">
    <property type="entry name" value="TCS_sensor_his_kinase"/>
</dbReference>
<comment type="catalytic activity">
    <reaction evidence="1">
        <text>ATP + protein L-histidine = ADP + protein N-phospho-L-histidine.</text>
        <dbReference type="EC" id="2.7.13.3"/>
    </reaction>
</comment>
<feature type="domain" description="HAMP" evidence="12">
    <location>
        <begin position="158"/>
        <end position="210"/>
    </location>
</feature>
<keyword evidence="4" id="KW-0597">Phosphoprotein</keyword>
<dbReference type="InterPro" id="IPR005467">
    <property type="entry name" value="His_kinase_dom"/>
</dbReference>
<evidence type="ECO:0000256" key="4">
    <source>
        <dbReference type="ARBA" id="ARBA00022553"/>
    </source>
</evidence>
<name>D3Q8S3_STANL</name>
<dbReference type="eggNOG" id="COG0642">
    <property type="taxonomic scope" value="Bacteria"/>
</dbReference>
<dbReference type="STRING" id="446470.Snas_4874"/>
<dbReference type="SMART" id="SM00304">
    <property type="entry name" value="HAMP"/>
    <property type="match status" value="1"/>
</dbReference>
<keyword evidence="10" id="KW-0472">Membrane</keyword>
<dbReference type="Proteomes" id="UP000000844">
    <property type="component" value="Chromosome"/>
</dbReference>
<evidence type="ECO:0000256" key="9">
    <source>
        <dbReference type="ARBA" id="ARBA00023012"/>
    </source>
</evidence>
<evidence type="ECO:0000259" key="12">
    <source>
        <dbReference type="PROSITE" id="PS50885"/>
    </source>
</evidence>
<dbReference type="HOGENOM" id="CLU_000445_89_33_11"/>
<evidence type="ECO:0000313" key="13">
    <source>
        <dbReference type="EMBL" id="ADD44515.1"/>
    </source>
</evidence>
<dbReference type="AlphaFoldDB" id="D3Q8S3"/>
<dbReference type="InterPro" id="IPR003660">
    <property type="entry name" value="HAMP_dom"/>
</dbReference>
<dbReference type="InterPro" id="IPR003594">
    <property type="entry name" value="HATPase_dom"/>
</dbReference>
<dbReference type="GO" id="GO:0005886">
    <property type="term" value="C:plasma membrane"/>
    <property type="evidence" value="ECO:0007669"/>
    <property type="project" value="UniProtKB-SubCell"/>
</dbReference>
<dbReference type="Pfam" id="PF00672">
    <property type="entry name" value="HAMP"/>
    <property type="match status" value="1"/>
</dbReference>
<accession>D3Q8S3</accession>
<dbReference type="SUPFAM" id="SSF47384">
    <property type="entry name" value="Homodimeric domain of signal transducing histidine kinase"/>
    <property type="match status" value="1"/>
</dbReference>
<dbReference type="PROSITE" id="PS50885">
    <property type="entry name" value="HAMP"/>
    <property type="match status" value="1"/>
</dbReference>
<dbReference type="Pfam" id="PF00512">
    <property type="entry name" value="HisKA"/>
    <property type="match status" value="1"/>
</dbReference>
<evidence type="ECO:0000313" key="14">
    <source>
        <dbReference type="Proteomes" id="UP000000844"/>
    </source>
</evidence>
<feature type="domain" description="Histidine kinase" evidence="11">
    <location>
        <begin position="218"/>
        <end position="412"/>
    </location>
</feature>
<dbReference type="Gene3D" id="3.30.565.10">
    <property type="entry name" value="Histidine kinase-like ATPase, C-terminal domain"/>
    <property type="match status" value="1"/>
</dbReference>
<sequence length="412" mass="42924">MRRQLAGLVAATTSLVLVALLIPVGLLLRSQAEQRAIAEATLRAQSVAQLVPQLSSDSEALGEGVTVFLPDGTELGDPAPRGDSVKLAQTGRAFTASTPDGVEVLVPTRSSDSGTAVVRVFVGQDRLHQGVTQSIAVLSAIVLVLLGLGILLANRLARRMVSSVDELAGTADRLATGDLTARAALDGPPELRRVAEELNRLAARIGELLTSEREEVADLAHRLRTPLTALRMNIDNLGDTASAAPLRSSVDTLAGHVDELIRTARRPVREGAAPVADLAAVAADRLRFWGALAEDDDRELSGDIPAFPVTVRTNTDDLTAALDALLDNAFRHTPAGSALRIAVSPSGTVTIDDAGPGFRNRALANRGHSGAGSTGLGLDIARRTAAASGGDLHIGTSPWGGARVELRFGPSR</sequence>
<dbReference type="CDD" id="cd00082">
    <property type="entry name" value="HisKA"/>
    <property type="match status" value="1"/>
</dbReference>
<dbReference type="GO" id="GO:0000155">
    <property type="term" value="F:phosphorelay sensor kinase activity"/>
    <property type="evidence" value="ECO:0007669"/>
    <property type="project" value="InterPro"/>
</dbReference>